<feature type="binding site" evidence="7">
    <location>
        <position position="42"/>
    </location>
    <ligand>
        <name>Mg(2+)</name>
        <dbReference type="ChEBI" id="CHEBI:18420"/>
    </ligand>
</feature>
<dbReference type="EMBL" id="JBHSFU010000001">
    <property type="protein sequence ID" value="MFC4556604.1"/>
    <property type="molecule type" value="Genomic_DNA"/>
</dbReference>
<evidence type="ECO:0000256" key="6">
    <source>
        <dbReference type="ARBA" id="ARBA00023080"/>
    </source>
</evidence>
<name>A0ABV9DCU4_9BACI</name>
<keyword evidence="10" id="KW-1185">Reference proteome</keyword>
<protein>
    <recommendedName>
        <fullName evidence="7">dITP/XTP pyrophosphatase</fullName>
        <ecNumber evidence="7">3.6.1.66</ecNumber>
    </recommendedName>
    <alternativeName>
        <fullName evidence="7">Non-canonical purine NTP pyrophosphatase</fullName>
    </alternativeName>
    <alternativeName>
        <fullName evidence="7">Non-standard purine NTP pyrophosphatase</fullName>
    </alternativeName>
    <alternativeName>
        <fullName evidence="7">Nucleoside-triphosphate diphosphatase</fullName>
    </alternativeName>
    <alternativeName>
        <fullName evidence="7">Nucleoside-triphosphate pyrophosphatase</fullName>
        <shortName evidence="7">NTPase</shortName>
    </alternativeName>
</protein>
<dbReference type="GO" id="GO:0036220">
    <property type="term" value="F:ITP diphosphatase activity"/>
    <property type="evidence" value="ECO:0007669"/>
    <property type="project" value="UniProtKB-EC"/>
</dbReference>
<dbReference type="SUPFAM" id="SSF52972">
    <property type="entry name" value="ITPase-like"/>
    <property type="match status" value="1"/>
</dbReference>
<evidence type="ECO:0000256" key="1">
    <source>
        <dbReference type="ARBA" id="ARBA00008023"/>
    </source>
</evidence>
<evidence type="ECO:0000256" key="8">
    <source>
        <dbReference type="RuleBase" id="RU003781"/>
    </source>
</evidence>
<evidence type="ECO:0000256" key="4">
    <source>
        <dbReference type="ARBA" id="ARBA00022801"/>
    </source>
</evidence>
<dbReference type="InterPro" id="IPR002637">
    <property type="entry name" value="RdgB/HAM1"/>
</dbReference>
<dbReference type="Proteomes" id="UP001595989">
    <property type="component" value="Unassembled WGS sequence"/>
</dbReference>
<feature type="binding site" evidence="7">
    <location>
        <begin position="182"/>
        <end position="183"/>
    </location>
    <ligand>
        <name>substrate</name>
    </ligand>
</feature>
<feature type="binding site" evidence="7">
    <location>
        <position position="72"/>
    </location>
    <ligand>
        <name>substrate</name>
    </ligand>
</feature>
<accession>A0ABV9DCU4</accession>
<feature type="binding site" evidence="7">
    <location>
        <position position="71"/>
    </location>
    <ligand>
        <name>Mg(2+)</name>
        <dbReference type="ChEBI" id="CHEBI:18420"/>
    </ligand>
</feature>
<evidence type="ECO:0000256" key="3">
    <source>
        <dbReference type="ARBA" id="ARBA00022741"/>
    </source>
</evidence>
<feature type="binding site" evidence="7">
    <location>
        <position position="177"/>
    </location>
    <ligand>
        <name>substrate</name>
    </ligand>
</feature>
<dbReference type="EC" id="3.6.1.66" evidence="7"/>
<comment type="catalytic activity">
    <reaction evidence="7">
        <text>ITP + H2O = IMP + diphosphate + H(+)</text>
        <dbReference type="Rhea" id="RHEA:29399"/>
        <dbReference type="ChEBI" id="CHEBI:15377"/>
        <dbReference type="ChEBI" id="CHEBI:15378"/>
        <dbReference type="ChEBI" id="CHEBI:33019"/>
        <dbReference type="ChEBI" id="CHEBI:58053"/>
        <dbReference type="ChEBI" id="CHEBI:61402"/>
        <dbReference type="EC" id="3.6.1.66"/>
    </reaction>
</comment>
<dbReference type="InterPro" id="IPR020922">
    <property type="entry name" value="dITP/XTP_pyrophosphatase"/>
</dbReference>
<dbReference type="Pfam" id="PF01725">
    <property type="entry name" value="Ham1p_like"/>
    <property type="match status" value="1"/>
</dbReference>
<comment type="caution">
    <text evidence="9">The sequence shown here is derived from an EMBL/GenBank/DDBJ whole genome shotgun (WGS) entry which is preliminary data.</text>
</comment>
<keyword evidence="2 7" id="KW-0479">Metal-binding</keyword>
<dbReference type="PANTHER" id="PTHR11067">
    <property type="entry name" value="INOSINE TRIPHOSPHATE PYROPHOSPHATASE/HAM1 PROTEIN"/>
    <property type="match status" value="1"/>
</dbReference>
<organism evidence="9 10">
    <name type="scientific">Virgibacillus kekensis</name>
    <dbReference type="NCBI Taxonomy" id="202261"/>
    <lineage>
        <taxon>Bacteria</taxon>
        <taxon>Bacillati</taxon>
        <taxon>Bacillota</taxon>
        <taxon>Bacilli</taxon>
        <taxon>Bacillales</taxon>
        <taxon>Bacillaceae</taxon>
        <taxon>Virgibacillus</taxon>
    </lineage>
</organism>
<comment type="catalytic activity">
    <reaction evidence="7">
        <text>XTP + H2O = XMP + diphosphate + H(+)</text>
        <dbReference type="Rhea" id="RHEA:28610"/>
        <dbReference type="ChEBI" id="CHEBI:15377"/>
        <dbReference type="ChEBI" id="CHEBI:15378"/>
        <dbReference type="ChEBI" id="CHEBI:33019"/>
        <dbReference type="ChEBI" id="CHEBI:57464"/>
        <dbReference type="ChEBI" id="CHEBI:61314"/>
        <dbReference type="EC" id="3.6.1.66"/>
    </reaction>
</comment>
<comment type="cofactor">
    <cofactor evidence="7">
        <name>Mg(2+)</name>
        <dbReference type="ChEBI" id="CHEBI:18420"/>
    </cofactor>
    <text evidence="7">Binds 1 Mg(2+) ion per subunit.</text>
</comment>
<dbReference type="Gene3D" id="3.90.950.10">
    <property type="match status" value="1"/>
</dbReference>
<feature type="active site" description="Proton acceptor" evidence="7">
    <location>
        <position position="71"/>
    </location>
</feature>
<reference evidence="10" key="1">
    <citation type="journal article" date="2019" name="Int. J. Syst. Evol. Microbiol.">
        <title>The Global Catalogue of Microorganisms (GCM) 10K type strain sequencing project: providing services to taxonomists for standard genome sequencing and annotation.</title>
        <authorList>
            <consortium name="The Broad Institute Genomics Platform"/>
            <consortium name="The Broad Institute Genome Sequencing Center for Infectious Disease"/>
            <person name="Wu L."/>
            <person name="Ma J."/>
        </authorList>
    </citation>
    <scope>NUCLEOTIDE SEQUENCE [LARGE SCALE GENOMIC DNA]</scope>
    <source>
        <strain evidence="10">CGMCC 4.7426</strain>
    </source>
</reference>
<dbReference type="HAMAP" id="MF_01405">
    <property type="entry name" value="Non_canon_purine_NTPase"/>
    <property type="match status" value="1"/>
</dbReference>
<evidence type="ECO:0000313" key="10">
    <source>
        <dbReference type="Proteomes" id="UP001595989"/>
    </source>
</evidence>
<dbReference type="CDD" id="cd00515">
    <property type="entry name" value="HAM1"/>
    <property type="match status" value="1"/>
</dbReference>
<keyword evidence="6 7" id="KW-0546">Nucleotide metabolism</keyword>
<comment type="similarity">
    <text evidence="1 7 8">Belongs to the HAM1 NTPase family.</text>
</comment>
<proteinExistence type="inferred from homology"/>
<evidence type="ECO:0000256" key="7">
    <source>
        <dbReference type="HAMAP-Rule" id="MF_01405"/>
    </source>
</evidence>
<sequence>MKDIIIATKNPGKAKEFREFFAKYNIKAVSLLDLQEEVEDIEETGSTFEENAALKAEGIATKFNLPVLADDSGLMVDALDGRPGIFSARYAGESKDDQANLEKVLSELNDTPDNERTARFVCVLAIAIPGESTIYKKGYCEGKIAREPKGDHGFGYDPIFIPASFAQTMAELTPEKKNEISHRSNAIAQMENWIKEFNR</sequence>
<dbReference type="NCBIfam" id="NF011397">
    <property type="entry name" value="PRK14822.1"/>
    <property type="match status" value="1"/>
</dbReference>
<evidence type="ECO:0000313" key="9">
    <source>
        <dbReference type="EMBL" id="MFC4556604.1"/>
    </source>
</evidence>
<dbReference type="NCBIfam" id="TIGR00042">
    <property type="entry name" value="RdgB/HAM1 family non-canonical purine NTP pyrophosphatase"/>
    <property type="match status" value="1"/>
</dbReference>
<evidence type="ECO:0000256" key="2">
    <source>
        <dbReference type="ARBA" id="ARBA00022723"/>
    </source>
</evidence>
<comment type="subunit">
    <text evidence="7">Homodimer.</text>
</comment>
<comment type="catalytic activity">
    <reaction evidence="7">
        <text>dITP + H2O = dIMP + diphosphate + H(+)</text>
        <dbReference type="Rhea" id="RHEA:28342"/>
        <dbReference type="ChEBI" id="CHEBI:15377"/>
        <dbReference type="ChEBI" id="CHEBI:15378"/>
        <dbReference type="ChEBI" id="CHEBI:33019"/>
        <dbReference type="ChEBI" id="CHEBI:61194"/>
        <dbReference type="ChEBI" id="CHEBI:61382"/>
        <dbReference type="EC" id="3.6.1.66"/>
    </reaction>
</comment>
<dbReference type="PANTHER" id="PTHR11067:SF9">
    <property type="entry name" value="INOSINE TRIPHOSPHATE PYROPHOSPHATASE"/>
    <property type="match status" value="1"/>
</dbReference>
<keyword evidence="5 7" id="KW-0460">Magnesium</keyword>
<feature type="binding site" evidence="7">
    <location>
        <begin position="8"/>
        <end position="13"/>
    </location>
    <ligand>
        <name>substrate</name>
    </ligand>
</feature>
<feature type="binding site" evidence="7">
    <location>
        <begin position="154"/>
        <end position="157"/>
    </location>
    <ligand>
        <name>substrate</name>
    </ligand>
</feature>
<dbReference type="InterPro" id="IPR029001">
    <property type="entry name" value="ITPase-like_fam"/>
</dbReference>
<comment type="function">
    <text evidence="7">Pyrophosphatase that catalyzes the hydrolysis of nucleoside triphosphates to their monophosphate derivatives, with a high preference for the non-canonical purine nucleotides XTP (xanthosine triphosphate), dITP (deoxyinosine triphosphate) and ITP. Seems to function as a house-cleaning enzyme that removes non-canonical purine nucleotides from the nucleotide pool, thus preventing their incorporation into DNA/RNA and avoiding chromosomal lesions.</text>
</comment>
<evidence type="ECO:0000256" key="5">
    <source>
        <dbReference type="ARBA" id="ARBA00022842"/>
    </source>
</evidence>
<keyword evidence="4 7" id="KW-0378">Hydrolase</keyword>
<gene>
    <name evidence="9" type="ORF">ACFO3D_00095</name>
</gene>
<dbReference type="RefSeq" id="WP_390292535.1">
    <property type="nucleotide sequence ID" value="NZ_JBHSFU010000001.1"/>
</dbReference>
<keyword evidence="3 7" id="KW-0547">Nucleotide-binding</keyword>